<organism evidence="2 3">
    <name type="scientific">Ramazzottius varieornatus</name>
    <name type="common">Water bear</name>
    <name type="synonym">Tardigrade</name>
    <dbReference type="NCBI Taxonomy" id="947166"/>
    <lineage>
        <taxon>Eukaryota</taxon>
        <taxon>Metazoa</taxon>
        <taxon>Ecdysozoa</taxon>
        <taxon>Tardigrada</taxon>
        <taxon>Eutardigrada</taxon>
        <taxon>Parachela</taxon>
        <taxon>Hypsibioidea</taxon>
        <taxon>Ramazzottiidae</taxon>
        <taxon>Ramazzottius</taxon>
    </lineage>
</organism>
<sequence length="167" mass="19522">MEKFRELDHWLSKHRFLTGDNLNYTDFLLFETLNNHNACMPDLLEPFVNLQRFHKEVMVRFDFFLHNTIPHTPGHFPHRARRASRSSLRRNEIRALFVHLWRPGKPAQYSLALANVIVADLPQLVLSAKVATFTLMHTESRVLIVRPAPKYQWSLSSSPSSCPFPIF</sequence>
<keyword evidence="3" id="KW-1185">Reference proteome</keyword>
<dbReference type="InterPro" id="IPR036282">
    <property type="entry name" value="Glutathione-S-Trfase_C_sf"/>
</dbReference>
<evidence type="ECO:0000313" key="3">
    <source>
        <dbReference type="Proteomes" id="UP000186922"/>
    </source>
</evidence>
<dbReference type="Gene3D" id="1.20.1050.10">
    <property type="match status" value="1"/>
</dbReference>
<dbReference type="InterPro" id="IPR010987">
    <property type="entry name" value="Glutathione-S-Trfase_C-like"/>
</dbReference>
<gene>
    <name evidence="2" type="primary">RvY_16441</name>
    <name evidence="2" type="synonym">RvY_16441.1</name>
    <name evidence="2" type="ORF">RvY_16441-1</name>
</gene>
<dbReference type="InterPro" id="IPR004046">
    <property type="entry name" value="GST_C"/>
</dbReference>
<evidence type="ECO:0000259" key="1">
    <source>
        <dbReference type="PROSITE" id="PS50405"/>
    </source>
</evidence>
<name>A0A1D1VYF8_RAMVA</name>
<feature type="domain" description="GST C-terminal" evidence="1">
    <location>
        <begin position="1"/>
        <end position="76"/>
    </location>
</feature>
<dbReference type="Proteomes" id="UP000186922">
    <property type="component" value="Unassembled WGS sequence"/>
</dbReference>
<protein>
    <recommendedName>
        <fullName evidence="1">GST C-terminal domain-containing protein</fullName>
    </recommendedName>
</protein>
<reference evidence="2 3" key="1">
    <citation type="journal article" date="2016" name="Nat. Commun.">
        <title>Extremotolerant tardigrade genome and improved radiotolerance of human cultured cells by tardigrade-unique protein.</title>
        <authorList>
            <person name="Hashimoto T."/>
            <person name="Horikawa D.D."/>
            <person name="Saito Y."/>
            <person name="Kuwahara H."/>
            <person name="Kozuka-Hata H."/>
            <person name="Shin-I T."/>
            <person name="Minakuchi Y."/>
            <person name="Ohishi K."/>
            <person name="Motoyama A."/>
            <person name="Aizu T."/>
            <person name="Enomoto A."/>
            <person name="Kondo K."/>
            <person name="Tanaka S."/>
            <person name="Hara Y."/>
            <person name="Koshikawa S."/>
            <person name="Sagara H."/>
            <person name="Miura T."/>
            <person name="Yokobori S."/>
            <person name="Miyagawa K."/>
            <person name="Suzuki Y."/>
            <person name="Kubo T."/>
            <person name="Oyama M."/>
            <person name="Kohara Y."/>
            <person name="Fujiyama A."/>
            <person name="Arakawa K."/>
            <person name="Katayama T."/>
            <person name="Toyoda A."/>
            <person name="Kunieda T."/>
        </authorList>
    </citation>
    <scope>NUCLEOTIDE SEQUENCE [LARGE SCALE GENOMIC DNA]</scope>
    <source>
        <strain evidence="2 3">YOKOZUNA-1</strain>
    </source>
</reference>
<dbReference type="Pfam" id="PF00043">
    <property type="entry name" value="GST_C"/>
    <property type="match status" value="1"/>
</dbReference>
<dbReference type="EMBL" id="BDGG01000013">
    <property type="protein sequence ID" value="GAV06450.1"/>
    <property type="molecule type" value="Genomic_DNA"/>
</dbReference>
<dbReference type="PROSITE" id="PS50405">
    <property type="entry name" value="GST_CTER"/>
    <property type="match status" value="1"/>
</dbReference>
<dbReference type="SUPFAM" id="SSF47616">
    <property type="entry name" value="GST C-terminal domain-like"/>
    <property type="match status" value="1"/>
</dbReference>
<comment type="caution">
    <text evidence="2">The sequence shown here is derived from an EMBL/GenBank/DDBJ whole genome shotgun (WGS) entry which is preliminary data.</text>
</comment>
<proteinExistence type="predicted"/>
<accession>A0A1D1VYF8</accession>
<evidence type="ECO:0000313" key="2">
    <source>
        <dbReference type="EMBL" id="GAV06450.1"/>
    </source>
</evidence>
<dbReference type="AlphaFoldDB" id="A0A1D1VYF8"/>